<accession>A0A917F5K5</accession>
<reference evidence="2" key="2">
    <citation type="submission" date="2020-09" db="EMBL/GenBank/DDBJ databases">
        <authorList>
            <person name="Sun Q."/>
            <person name="Sedlacek I."/>
        </authorList>
    </citation>
    <scope>NUCLEOTIDE SEQUENCE</scope>
    <source>
        <strain evidence="2">CCM 7897</strain>
    </source>
</reference>
<dbReference type="Gene3D" id="1.40.20.10">
    <property type="entry name" value="CHAD domain"/>
    <property type="match status" value="1"/>
</dbReference>
<dbReference type="InterPro" id="IPR038186">
    <property type="entry name" value="CHAD_dom_sf"/>
</dbReference>
<dbReference type="Pfam" id="PF05235">
    <property type="entry name" value="CHAD"/>
    <property type="match status" value="1"/>
</dbReference>
<dbReference type="AlphaFoldDB" id="A0A917F5K5"/>
<dbReference type="SMART" id="SM00880">
    <property type="entry name" value="CHAD"/>
    <property type="match status" value="1"/>
</dbReference>
<dbReference type="EMBL" id="BMCT01000001">
    <property type="protein sequence ID" value="GGF52086.1"/>
    <property type="molecule type" value="Genomic_DNA"/>
</dbReference>
<protein>
    <recommendedName>
        <fullName evidence="1">CHAD domain-containing protein</fullName>
    </recommendedName>
</protein>
<dbReference type="InterPro" id="IPR007899">
    <property type="entry name" value="CHAD_dom"/>
</dbReference>
<name>A0A917F5K5_9HYPH</name>
<reference evidence="2" key="1">
    <citation type="journal article" date="2014" name="Int. J. Syst. Evol. Microbiol.">
        <title>Complete genome sequence of Corynebacterium casei LMG S-19264T (=DSM 44701T), isolated from a smear-ripened cheese.</title>
        <authorList>
            <consortium name="US DOE Joint Genome Institute (JGI-PGF)"/>
            <person name="Walter F."/>
            <person name="Albersmeier A."/>
            <person name="Kalinowski J."/>
            <person name="Ruckert C."/>
        </authorList>
    </citation>
    <scope>NUCLEOTIDE SEQUENCE</scope>
    <source>
        <strain evidence="2">CCM 7897</strain>
    </source>
</reference>
<dbReference type="PROSITE" id="PS51708">
    <property type="entry name" value="CHAD"/>
    <property type="match status" value="1"/>
</dbReference>
<comment type="caution">
    <text evidence="2">The sequence shown here is derived from an EMBL/GenBank/DDBJ whole genome shotgun (WGS) entry which is preliminary data.</text>
</comment>
<evidence type="ECO:0000313" key="3">
    <source>
        <dbReference type="Proteomes" id="UP000606044"/>
    </source>
</evidence>
<dbReference type="Proteomes" id="UP000606044">
    <property type="component" value="Unassembled WGS sequence"/>
</dbReference>
<evidence type="ECO:0000313" key="2">
    <source>
        <dbReference type="EMBL" id="GGF52086.1"/>
    </source>
</evidence>
<feature type="domain" description="CHAD" evidence="1">
    <location>
        <begin position="23"/>
        <end position="282"/>
    </location>
</feature>
<evidence type="ECO:0000259" key="1">
    <source>
        <dbReference type="PROSITE" id="PS51708"/>
    </source>
</evidence>
<organism evidence="2 3">
    <name type="scientific">Azorhizobium oxalatiphilum</name>
    <dbReference type="NCBI Taxonomy" id="980631"/>
    <lineage>
        <taxon>Bacteria</taxon>
        <taxon>Pseudomonadati</taxon>
        <taxon>Pseudomonadota</taxon>
        <taxon>Alphaproteobacteria</taxon>
        <taxon>Hyphomicrobiales</taxon>
        <taxon>Xanthobacteraceae</taxon>
        <taxon>Azorhizobium</taxon>
    </lineage>
</organism>
<dbReference type="RefSeq" id="WP_188575844.1">
    <property type="nucleotide sequence ID" value="NZ_BMCT01000001.1"/>
</dbReference>
<keyword evidence="3" id="KW-1185">Reference proteome</keyword>
<dbReference type="PANTHER" id="PTHR39339:SF1">
    <property type="entry name" value="CHAD DOMAIN-CONTAINING PROTEIN"/>
    <property type="match status" value="1"/>
</dbReference>
<dbReference type="PANTHER" id="PTHR39339">
    <property type="entry name" value="SLR1444 PROTEIN"/>
    <property type="match status" value="1"/>
</dbReference>
<gene>
    <name evidence="2" type="ORF">GCM10007301_09440</name>
</gene>
<proteinExistence type="predicted"/>
<sequence length="305" mass="32702">MDIASPPPEVDLSPSETLAARIAADMGAALAEALTARLDQAAEALGADGPAEMVHEVRKALKDYRALLRLVPGPEAKAARRDAAATARQLSEARDRQAALDALEALSHAGLLDSGQAERAQQVLTEVPSAAAEPADHRREVTDFLERARTSLAGPVGAAARETDVAAGLAKGYRRARTKPDFSQAQTLHELRKAVVTHRYQMAFLADVAGAGRKRARKAQRLRDILGIHQDLEALRPILAEALGTHHEALMSDVAAASRTLQRRLVKAARAQHGDLFERPAKVFAARIARRMVKAPPRPEPATTG</sequence>